<dbReference type="EMBL" id="JALJOQ010000196">
    <property type="protein sequence ID" value="KAK9790133.1"/>
    <property type="molecule type" value="Genomic_DNA"/>
</dbReference>
<dbReference type="AlphaFoldDB" id="A0AAW1NL14"/>
<accession>A0AAW1NL14</accession>
<gene>
    <name evidence="1" type="ORF">WJX73_003464</name>
</gene>
<comment type="caution">
    <text evidence="1">The sequence shown here is derived from an EMBL/GenBank/DDBJ whole genome shotgun (WGS) entry which is preliminary data.</text>
</comment>
<evidence type="ECO:0000313" key="1">
    <source>
        <dbReference type="EMBL" id="KAK9790133.1"/>
    </source>
</evidence>
<dbReference type="Proteomes" id="UP001465755">
    <property type="component" value="Unassembled WGS sequence"/>
</dbReference>
<evidence type="ECO:0000313" key="2">
    <source>
        <dbReference type="Proteomes" id="UP001465755"/>
    </source>
</evidence>
<reference evidence="1 2" key="1">
    <citation type="journal article" date="2024" name="Nat. Commun.">
        <title>Phylogenomics reveals the evolutionary origins of lichenization in chlorophyte algae.</title>
        <authorList>
            <person name="Puginier C."/>
            <person name="Libourel C."/>
            <person name="Otte J."/>
            <person name="Skaloud P."/>
            <person name="Haon M."/>
            <person name="Grisel S."/>
            <person name="Petersen M."/>
            <person name="Berrin J.G."/>
            <person name="Delaux P.M."/>
            <person name="Dal Grande F."/>
            <person name="Keller J."/>
        </authorList>
    </citation>
    <scope>NUCLEOTIDE SEQUENCE [LARGE SCALE GENOMIC DNA]</scope>
    <source>
        <strain evidence="1 2">SAG 2036</strain>
    </source>
</reference>
<proteinExistence type="predicted"/>
<name>A0AAW1NL14_9CHLO</name>
<organism evidence="1 2">
    <name type="scientific">Symbiochloris irregularis</name>
    <dbReference type="NCBI Taxonomy" id="706552"/>
    <lineage>
        <taxon>Eukaryota</taxon>
        <taxon>Viridiplantae</taxon>
        <taxon>Chlorophyta</taxon>
        <taxon>core chlorophytes</taxon>
        <taxon>Trebouxiophyceae</taxon>
        <taxon>Trebouxiales</taxon>
        <taxon>Trebouxiaceae</taxon>
        <taxon>Symbiochloris</taxon>
    </lineage>
</organism>
<sequence length="159" mass="17497">MAQSSYAIAGHRHVVDRIHRQLHNTCKIAFCHSASNQKSAGGKESLTALAAARLARLELLADRQAQSHDAVSQQLGKLQIRTRILGRDTSPPLRKVQAESMHNAEVMSKLAAKVEQLDTDVRDTQKLLGALQGATSKQLELRRHKVAWKCCYGRAIAAL</sequence>
<keyword evidence="2" id="KW-1185">Reference proteome</keyword>
<protein>
    <submittedName>
        <fullName evidence="1">Uncharacterized protein</fullName>
    </submittedName>
</protein>